<dbReference type="Proteomes" id="UP000299102">
    <property type="component" value="Unassembled WGS sequence"/>
</dbReference>
<dbReference type="GO" id="GO:0005886">
    <property type="term" value="C:plasma membrane"/>
    <property type="evidence" value="ECO:0007669"/>
    <property type="project" value="TreeGrafter"/>
</dbReference>
<feature type="domain" description="Guanylate cyclase" evidence="17">
    <location>
        <begin position="226"/>
        <end position="369"/>
    </location>
</feature>
<dbReference type="GO" id="GO:0007189">
    <property type="term" value="P:adenylate cyclase-activating G protein-coupled receptor signaling pathway"/>
    <property type="evidence" value="ECO:0007669"/>
    <property type="project" value="TreeGrafter"/>
</dbReference>
<evidence type="ECO:0000256" key="7">
    <source>
        <dbReference type="ARBA" id="ARBA00022741"/>
    </source>
</evidence>
<dbReference type="GO" id="GO:0035556">
    <property type="term" value="P:intracellular signal transduction"/>
    <property type="evidence" value="ECO:0007669"/>
    <property type="project" value="InterPro"/>
</dbReference>
<dbReference type="CDD" id="cd07302">
    <property type="entry name" value="CHD"/>
    <property type="match status" value="1"/>
</dbReference>
<dbReference type="FunFam" id="3.30.70.1230:FF:000114">
    <property type="entry name" value="Adenylate cyclase 8 (brain)"/>
    <property type="match status" value="1"/>
</dbReference>
<keyword evidence="9" id="KW-0460">Magnesium</keyword>
<evidence type="ECO:0000256" key="5">
    <source>
        <dbReference type="ARBA" id="ARBA00022692"/>
    </source>
</evidence>
<comment type="cofactor">
    <cofactor evidence="2">
        <name>Mg(2+)</name>
        <dbReference type="ChEBI" id="CHEBI:18420"/>
    </cofactor>
</comment>
<evidence type="ECO:0000256" key="15">
    <source>
        <dbReference type="SAM" id="MobiDB-lite"/>
    </source>
</evidence>
<dbReference type="InterPro" id="IPR032628">
    <property type="entry name" value="AC_N"/>
</dbReference>
<organism evidence="18 19">
    <name type="scientific">Eumeta variegata</name>
    <name type="common">Bagworm moth</name>
    <name type="synonym">Eumeta japonica</name>
    <dbReference type="NCBI Taxonomy" id="151549"/>
    <lineage>
        <taxon>Eukaryota</taxon>
        <taxon>Metazoa</taxon>
        <taxon>Ecdysozoa</taxon>
        <taxon>Arthropoda</taxon>
        <taxon>Hexapoda</taxon>
        <taxon>Insecta</taxon>
        <taxon>Pterygota</taxon>
        <taxon>Neoptera</taxon>
        <taxon>Endopterygota</taxon>
        <taxon>Lepidoptera</taxon>
        <taxon>Glossata</taxon>
        <taxon>Ditrysia</taxon>
        <taxon>Tineoidea</taxon>
        <taxon>Psychidae</taxon>
        <taxon>Oiketicinae</taxon>
        <taxon>Eumeta</taxon>
    </lineage>
</organism>
<comment type="subcellular location">
    <subcellularLocation>
        <location evidence="3">Membrane</location>
        <topology evidence="3">Multi-pass membrane protein</topology>
    </subcellularLocation>
</comment>
<feature type="transmembrane region" description="Helical" evidence="16">
    <location>
        <begin position="116"/>
        <end position="136"/>
    </location>
</feature>
<keyword evidence="11" id="KW-0115">cAMP biosynthesis</keyword>
<feature type="transmembrane region" description="Helical" evidence="16">
    <location>
        <begin position="81"/>
        <end position="104"/>
    </location>
</feature>
<evidence type="ECO:0000256" key="11">
    <source>
        <dbReference type="ARBA" id="ARBA00022998"/>
    </source>
</evidence>
<dbReference type="GO" id="GO:0004016">
    <property type="term" value="F:adenylate cyclase activity"/>
    <property type="evidence" value="ECO:0007669"/>
    <property type="project" value="UniProtKB-EC"/>
</dbReference>
<keyword evidence="19" id="KW-1185">Reference proteome</keyword>
<dbReference type="Pfam" id="PF00211">
    <property type="entry name" value="Guanylate_cyc"/>
    <property type="match status" value="1"/>
</dbReference>
<dbReference type="PANTHER" id="PTHR45627:SF1">
    <property type="entry name" value="ADENYLATE CYCLASE TYPE 8"/>
    <property type="match status" value="1"/>
</dbReference>
<evidence type="ECO:0000256" key="8">
    <source>
        <dbReference type="ARBA" id="ARBA00022840"/>
    </source>
</evidence>
<evidence type="ECO:0000256" key="3">
    <source>
        <dbReference type="ARBA" id="ARBA00004141"/>
    </source>
</evidence>
<sequence>MQNVLCSGRRLRLDYEPMPEEQVEAHLDFTDATSQMSRRSGLRSSSGIGLSGRGFGFQAAEYQVWYMLFIVFVPYAMLPLSLIWCIIFGWLAAACHVMVTVFYLDTMNQTAPTCGIRILSANLLLYIAVNFAGMYAKYLADRGQRKAFLETHRSMVAREKSQKENERREKLIQSAIVIQLRQIIAPAVIPDFMAQVIYQDLSTMADNEVRDQQFHKLYVQRYENVSILFADIKGFTGRYRRFFYNKLSVFSRELSSRCSAQELVKILNALFARFDRLATENHCLRIKLLGDCYFCVSGLPEAREDHAHCAVNMGLHMIHAIRDVRYNAQVDLDMRIGVHSGAVLCGVLGLLKWQFDLWSHDVTLANHMESGGLPGRVHISAATLECLQDAFEVEPGEGGARNAFLRERGTQTYLLKASERPRRPAHRKRERLSVPGLSNAPEEWQTAARRASSPADDAGALDWSATTNWTPEIPFQNVRYADRHLGYTHCNNSSAATTVSRRVALTGSQPRYTKI</sequence>
<keyword evidence="8" id="KW-0067">ATP-binding</keyword>
<name>A0A4C1TWV8_EUMVA</name>
<comment type="similarity">
    <text evidence="14">Belongs to the adenylyl cyclase class-4/guanylyl cyclase family.</text>
</comment>
<dbReference type="EMBL" id="BGZK01000098">
    <property type="protein sequence ID" value="GBP18512.1"/>
    <property type="molecule type" value="Genomic_DNA"/>
</dbReference>
<comment type="catalytic activity">
    <reaction evidence="1">
        <text>ATP = 3',5'-cyclic AMP + diphosphate</text>
        <dbReference type="Rhea" id="RHEA:15389"/>
        <dbReference type="ChEBI" id="CHEBI:30616"/>
        <dbReference type="ChEBI" id="CHEBI:33019"/>
        <dbReference type="ChEBI" id="CHEBI:58165"/>
        <dbReference type="EC" id="4.6.1.1"/>
    </reaction>
</comment>
<dbReference type="PROSITE" id="PS00452">
    <property type="entry name" value="GUANYLATE_CYCLASE_1"/>
    <property type="match status" value="1"/>
</dbReference>
<keyword evidence="5 16" id="KW-0812">Transmembrane</keyword>
<evidence type="ECO:0000313" key="19">
    <source>
        <dbReference type="Proteomes" id="UP000299102"/>
    </source>
</evidence>
<dbReference type="GO" id="GO:0005524">
    <property type="term" value="F:ATP binding"/>
    <property type="evidence" value="ECO:0007669"/>
    <property type="project" value="UniProtKB-KW"/>
</dbReference>
<comment type="caution">
    <text evidence="18">The sequence shown here is derived from an EMBL/GenBank/DDBJ whole genome shotgun (WGS) entry which is preliminary data.</text>
</comment>
<feature type="transmembrane region" description="Helical" evidence="16">
    <location>
        <begin position="55"/>
        <end position="75"/>
    </location>
</feature>
<evidence type="ECO:0000256" key="12">
    <source>
        <dbReference type="ARBA" id="ARBA00023136"/>
    </source>
</evidence>
<evidence type="ECO:0000313" key="18">
    <source>
        <dbReference type="EMBL" id="GBP18512.1"/>
    </source>
</evidence>
<dbReference type="PANTHER" id="PTHR45627">
    <property type="entry name" value="ADENYLATE CYCLASE TYPE 1"/>
    <property type="match status" value="1"/>
</dbReference>
<dbReference type="Gene3D" id="3.30.70.1230">
    <property type="entry name" value="Nucleotide cyclase"/>
    <property type="match status" value="1"/>
</dbReference>
<evidence type="ECO:0000259" key="17">
    <source>
        <dbReference type="PROSITE" id="PS50125"/>
    </source>
</evidence>
<proteinExistence type="inferred from homology"/>
<dbReference type="OrthoDB" id="2107370at2759"/>
<dbReference type="GO" id="GO:0006171">
    <property type="term" value="P:cAMP biosynthetic process"/>
    <property type="evidence" value="ECO:0007669"/>
    <property type="project" value="UniProtKB-KW"/>
</dbReference>
<dbReference type="Pfam" id="PF16214">
    <property type="entry name" value="AC_N"/>
    <property type="match status" value="1"/>
</dbReference>
<evidence type="ECO:0000256" key="13">
    <source>
        <dbReference type="ARBA" id="ARBA00023239"/>
    </source>
</evidence>
<protein>
    <recommendedName>
        <fullName evidence="4">adenylate cyclase</fullName>
        <ecNumber evidence="4">4.6.1.1</ecNumber>
    </recommendedName>
</protein>
<evidence type="ECO:0000256" key="1">
    <source>
        <dbReference type="ARBA" id="ARBA00001593"/>
    </source>
</evidence>
<evidence type="ECO:0000256" key="4">
    <source>
        <dbReference type="ARBA" id="ARBA00012201"/>
    </source>
</evidence>
<dbReference type="InterPro" id="IPR029787">
    <property type="entry name" value="Nucleotide_cyclase"/>
</dbReference>
<feature type="region of interest" description="Disordered" evidence="15">
    <location>
        <begin position="419"/>
        <end position="443"/>
    </location>
</feature>
<evidence type="ECO:0000256" key="6">
    <source>
        <dbReference type="ARBA" id="ARBA00022723"/>
    </source>
</evidence>
<dbReference type="PROSITE" id="PS50125">
    <property type="entry name" value="GUANYLATE_CYCLASE_2"/>
    <property type="match status" value="1"/>
</dbReference>
<dbReference type="AlphaFoldDB" id="A0A4C1TWV8"/>
<evidence type="ECO:0000256" key="14">
    <source>
        <dbReference type="RuleBase" id="RU000405"/>
    </source>
</evidence>
<dbReference type="InterPro" id="IPR018297">
    <property type="entry name" value="A/G_cyclase_CS"/>
</dbReference>
<dbReference type="SMART" id="SM00044">
    <property type="entry name" value="CYCc"/>
    <property type="match status" value="1"/>
</dbReference>
<accession>A0A4C1TWV8</accession>
<dbReference type="STRING" id="151549.A0A4C1TWV8"/>
<keyword evidence="7" id="KW-0547">Nucleotide-binding</keyword>
<reference evidence="18 19" key="1">
    <citation type="journal article" date="2019" name="Commun. Biol.">
        <title>The bagworm genome reveals a unique fibroin gene that provides high tensile strength.</title>
        <authorList>
            <person name="Kono N."/>
            <person name="Nakamura H."/>
            <person name="Ohtoshi R."/>
            <person name="Tomita M."/>
            <person name="Numata K."/>
            <person name="Arakawa K."/>
        </authorList>
    </citation>
    <scope>NUCLEOTIDE SEQUENCE [LARGE SCALE GENOMIC DNA]</scope>
</reference>
<dbReference type="InterPro" id="IPR001054">
    <property type="entry name" value="A/G_cyclase"/>
</dbReference>
<evidence type="ECO:0000256" key="10">
    <source>
        <dbReference type="ARBA" id="ARBA00022989"/>
    </source>
</evidence>
<evidence type="ECO:0000256" key="9">
    <source>
        <dbReference type="ARBA" id="ARBA00022842"/>
    </source>
</evidence>
<evidence type="ECO:0000256" key="2">
    <source>
        <dbReference type="ARBA" id="ARBA00001946"/>
    </source>
</evidence>
<evidence type="ECO:0000256" key="16">
    <source>
        <dbReference type="SAM" id="Phobius"/>
    </source>
</evidence>
<dbReference type="SUPFAM" id="SSF55073">
    <property type="entry name" value="Nucleotide cyclase"/>
    <property type="match status" value="1"/>
</dbReference>
<dbReference type="GO" id="GO:0046872">
    <property type="term" value="F:metal ion binding"/>
    <property type="evidence" value="ECO:0007669"/>
    <property type="project" value="UniProtKB-KW"/>
</dbReference>
<dbReference type="EC" id="4.6.1.1" evidence="4"/>
<keyword evidence="13 14" id="KW-0456">Lyase</keyword>
<keyword evidence="10 16" id="KW-1133">Transmembrane helix</keyword>
<gene>
    <name evidence="18" type="ORF">EVAR_12973_1</name>
</gene>
<keyword evidence="12 16" id="KW-0472">Membrane</keyword>
<keyword evidence="6" id="KW-0479">Metal-binding</keyword>